<comment type="caution">
    <text evidence="3">The sequence shown here is derived from an EMBL/GenBank/DDBJ whole genome shotgun (WGS) entry which is preliminary data.</text>
</comment>
<proteinExistence type="predicted"/>
<protein>
    <recommendedName>
        <fullName evidence="2">Bifunctional inhibitor/plant lipid transfer protein/seed storage helical domain-containing protein</fullName>
    </recommendedName>
</protein>
<evidence type="ECO:0000313" key="3">
    <source>
        <dbReference type="EMBL" id="GJN27752.1"/>
    </source>
</evidence>
<sequence>MAPPKLLFLGALLAVLSFVATAQAPAPPPPPAPAATVNCNPLRLAVCANVLNGLLNVTLGLGALIPGLGGDGGQCCPLIRGLVNLDVAACLCAVVRANVLGLIRIDAAQDAIRLLLNRCGQTVPTNFTCPPPA</sequence>
<dbReference type="InterPro" id="IPR016140">
    <property type="entry name" value="Bifunc_inhib/LTP/seed_store"/>
</dbReference>
<dbReference type="InterPro" id="IPR051636">
    <property type="entry name" value="Plant_LTP/defense-related"/>
</dbReference>
<dbReference type="Gene3D" id="1.10.110.10">
    <property type="entry name" value="Plant lipid-transfer and hydrophobic proteins"/>
    <property type="match status" value="1"/>
</dbReference>
<feature type="domain" description="Bifunctional inhibitor/plant lipid transfer protein/seed storage helical" evidence="2">
    <location>
        <begin position="39"/>
        <end position="129"/>
    </location>
</feature>
<feature type="chain" id="PRO_5043562713" description="Bifunctional inhibitor/plant lipid transfer protein/seed storage helical domain-containing protein" evidence="1">
    <location>
        <begin position="23"/>
        <end position="133"/>
    </location>
</feature>
<dbReference type="Proteomes" id="UP001054889">
    <property type="component" value="Unassembled WGS sequence"/>
</dbReference>
<dbReference type="InterPro" id="IPR027923">
    <property type="entry name" value="Hydrophob_seed_dom"/>
</dbReference>
<dbReference type="SMART" id="SM00499">
    <property type="entry name" value="AAI"/>
    <property type="match status" value="1"/>
</dbReference>
<accession>A0AAV5EY40</accession>
<reference evidence="3" key="2">
    <citation type="submission" date="2021-12" db="EMBL/GenBank/DDBJ databases">
        <title>Resequencing data analysis of finger millet.</title>
        <authorList>
            <person name="Hatakeyama M."/>
            <person name="Aluri S."/>
            <person name="Balachadran M.T."/>
            <person name="Sivarajan S.R."/>
            <person name="Poveda L."/>
            <person name="Shimizu-Inatsugi R."/>
            <person name="Schlapbach R."/>
            <person name="Sreeman S.M."/>
            <person name="Shimizu K.K."/>
        </authorList>
    </citation>
    <scope>NUCLEOTIDE SEQUENCE</scope>
</reference>
<feature type="signal peptide" evidence="1">
    <location>
        <begin position="1"/>
        <end position="22"/>
    </location>
</feature>
<dbReference type="PANTHER" id="PTHR31731">
    <property type="match status" value="1"/>
</dbReference>
<dbReference type="Pfam" id="PF14547">
    <property type="entry name" value="Hydrophob_seed"/>
    <property type="match status" value="1"/>
</dbReference>
<evidence type="ECO:0000256" key="1">
    <source>
        <dbReference type="SAM" id="SignalP"/>
    </source>
</evidence>
<keyword evidence="4" id="KW-1185">Reference proteome</keyword>
<dbReference type="SUPFAM" id="SSF47699">
    <property type="entry name" value="Bifunctional inhibitor/lipid-transfer protein/seed storage 2S albumin"/>
    <property type="match status" value="1"/>
</dbReference>
<evidence type="ECO:0000259" key="2">
    <source>
        <dbReference type="SMART" id="SM00499"/>
    </source>
</evidence>
<evidence type="ECO:0000313" key="4">
    <source>
        <dbReference type="Proteomes" id="UP001054889"/>
    </source>
</evidence>
<organism evidence="3 4">
    <name type="scientific">Eleusine coracana subsp. coracana</name>
    <dbReference type="NCBI Taxonomy" id="191504"/>
    <lineage>
        <taxon>Eukaryota</taxon>
        <taxon>Viridiplantae</taxon>
        <taxon>Streptophyta</taxon>
        <taxon>Embryophyta</taxon>
        <taxon>Tracheophyta</taxon>
        <taxon>Spermatophyta</taxon>
        <taxon>Magnoliopsida</taxon>
        <taxon>Liliopsida</taxon>
        <taxon>Poales</taxon>
        <taxon>Poaceae</taxon>
        <taxon>PACMAD clade</taxon>
        <taxon>Chloridoideae</taxon>
        <taxon>Cynodonteae</taxon>
        <taxon>Eleusininae</taxon>
        <taxon>Eleusine</taxon>
    </lineage>
</organism>
<dbReference type="EMBL" id="BQKI01000079">
    <property type="protein sequence ID" value="GJN27752.1"/>
    <property type="molecule type" value="Genomic_DNA"/>
</dbReference>
<keyword evidence="1" id="KW-0732">Signal</keyword>
<name>A0AAV5EY40_ELECO</name>
<dbReference type="AlphaFoldDB" id="A0AAV5EY40"/>
<reference evidence="3" key="1">
    <citation type="journal article" date="2018" name="DNA Res.">
        <title>Multiple hybrid de novo genome assembly of finger millet, an orphan allotetraploid crop.</title>
        <authorList>
            <person name="Hatakeyama M."/>
            <person name="Aluri S."/>
            <person name="Balachadran M.T."/>
            <person name="Sivarajan S.R."/>
            <person name="Patrignani A."/>
            <person name="Gruter S."/>
            <person name="Poveda L."/>
            <person name="Shimizu-Inatsugi R."/>
            <person name="Baeten J."/>
            <person name="Francoijs K.J."/>
            <person name="Nataraja K.N."/>
            <person name="Reddy Y.A.N."/>
            <person name="Phadnis S."/>
            <person name="Ravikumar R.L."/>
            <person name="Schlapbach R."/>
            <person name="Sreeman S.M."/>
            <person name="Shimizu K.K."/>
        </authorList>
    </citation>
    <scope>NUCLEOTIDE SEQUENCE</scope>
</reference>
<dbReference type="InterPro" id="IPR036312">
    <property type="entry name" value="Bifun_inhib/LTP/seed_sf"/>
</dbReference>
<gene>
    <name evidence="3" type="primary">gb15800</name>
    <name evidence="3" type="ORF">PR202_gb15800</name>
</gene>